<sequence>MRTGKRGFSKGGALALGGGIGAGSREVVLQPSEDGPLSGRRSGGLRPLPLDRLLQRGQPSVQFGGPCSDRLTLAASRIQRLLSGLSTRTLGTRLALRGSQSLPRSTQRSLRMRELGAQRKHLFLLPSGGGLIPGDVLLMSPPGFTKLSGLGIPRRFGDLLGTLRGIANLLMDGDERSTVTPRPLSIRKSPPSLLTRRIPLGNGVLNFLQGPPPSQLGSLGTSIGLGGPLTSGDSLPLSPPNPTQRTFFRLRQQRKSLRQLLLQITDGGRQQTSERLGLAQRLVHHRSIRSTPIPTGLIGVRLAAVLGRPPPPTRRQRQLAPVERAHATVHRLHRTHFNIHPPNLPIFKRTSARNN</sequence>
<evidence type="ECO:0000256" key="1">
    <source>
        <dbReference type="SAM" id="MobiDB-lite"/>
    </source>
</evidence>
<comment type="caution">
    <text evidence="2">The sequence shown here is derived from an EMBL/GenBank/DDBJ whole genome shotgun (WGS) entry which is preliminary data.</text>
</comment>
<protein>
    <submittedName>
        <fullName evidence="2">Uncharacterized protein</fullName>
    </submittedName>
</protein>
<evidence type="ECO:0000313" key="2">
    <source>
        <dbReference type="EMBL" id="MXQ67228.1"/>
    </source>
</evidence>
<feature type="region of interest" description="Disordered" evidence="1">
    <location>
        <begin position="29"/>
        <end position="50"/>
    </location>
</feature>
<gene>
    <name evidence="2" type="ORF">GQ466_24730</name>
</gene>
<reference evidence="2 3" key="1">
    <citation type="submission" date="2019-12" db="EMBL/GenBank/DDBJ databases">
        <title>Nocardia macrotermitis sp. nov. and Nocardia aurantia sp. nov., isolated from the gut of the fungus growing-termite Macrotermes natalensis.</title>
        <authorList>
            <person name="Christine B."/>
            <person name="Rene B."/>
        </authorList>
    </citation>
    <scope>NUCLEOTIDE SEQUENCE [LARGE SCALE GENOMIC DNA]</scope>
    <source>
        <strain evidence="2 3">DSM 102126</strain>
    </source>
</reference>
<feature type="compositionally biased region" description="Low complexity" evidence="1">
    <location>
        <begin position="34"/>
        <end position="50"/>
    </location>
</feature>
<evidence type="ECO:0000313" key="3">
    <source>
        <dbReference type="Proteomes" id="UP000431901"/>
    </source>
</evidence>
<dbReference type="RefSeq" id="WP_161105415.1">
    <property type="nucleotide sequence ID" value="NZ_JBHLYI010000016.1"/>
</dbReference>
<keyword evidence="3" id="KW-1185">Reference proteome</keyword>
<proteinExistence type="predicted"/>
<organism evidence="2 3">
    <name type="scientific">Actinomadura rayongensis</name>
    <dbReference type="NCBI Taxonomy" id="1429076"/>
    <lineage>
        <taxon>Bacteria</taxon>
        <taxon>Bacillati</taxon>
        <taxon>Actinomycetota</taxon>
        <taxon>Actinomycetes</taxon>
        <taxon>Streptosporangiales</taxon>
        <taxon>Thermomonosporaceae</taxon>
        <taxon>Actinomadura</taxon>
    </lineage>
</organism>
<dbReference type="Proteomes" id="UP000431901">
    <property type="component" value="Unassembled WGS sequence"/>
</dbReference>
<accession>A0A6I4WC51</accession>
<dbReference type="AlphaFoldDB" id="A0A6I4WC51"/>
<name>A0A6I4WC51_9ACTN</name>
<dbReference type="EMBL" id="WUTW01000006">
    <property type="protein sequence ID" value="MXQ67228.1"/>
    <property type="molecule type" value="Genomic_DNA"/>
</dbReference>